<dbReference type="RefSeq" id="WP_069729299.1">
    <property type="nucleotide sequence ID" value="NZ_JABWPE010000020.1"/>
</dbReference>
<keyword evidence="3" id="KW-0238">DNA-binding</keyword>
<comment type="similarity">
    <text evidence="1">Belongs to the LysR transcriptional regulatory family.</text>
</comment>
<dbReference type="SUPFAM" id="SSF46785">
    <property type="entry name" value="Winged helix' DNA-binding domain"/>
    <property type="match status" value="1"/>
</dbReference>
<reference evidence="6 9" key="2">
    <citation type="submission" date="2020-05" db="EMBL/GenBank/DDBJ databases">
        <title>Whole Genome Sequences of Enterobacteriales Associated with the International Space Station.</title>
        <authorList>
            <person name="Bharadwaj A."/>
            <person name="Daudu R."/>
            <person name="Singh N."/>
            <person name="Wood J."/>
            <person name="Debieu M."/>
            <person name="Mason C."/>
            <person name="Wang C."/>
            <person name="Venkateswaran K."/>
        </authorList>
    </citation>
    <scope>NUCLEOTIDE SEQUENCE [LARGE SCALE GENOMIC DNA]</scope>
    <source>
        <strain evidence="6 9">IF5SW-B1</strain>
    </source>
</reference>
<dbReference type="InterPro" id="IPR000847">
    <property type="entry name" value="LysR_HTH_N"/>
</dbReference>
<keyword evidence="4" id="KW-0804">Transcription</keyword>
<dbReference type="Pfam" id="PF03466">
    <property type="entry name" value="LysR_substrate"/>
    <property type="match status" value="1"/>
</dbReference>
<comment type="caution">
    <text evidence="6">The sequence shown here is derived from an EMBL/GenBank/DDBJ whole genome shotgun (WGS) entry which is preliminary data.</text>
</comment>
<dbReference type="EMBL" id="CABWMH010000041">
    <property type="protein sequence ID" value="VXC50300.1"/>
    <property type="molecule type" value="Genomic_DNA"/>
</dbReference>
<dbReference type="InterPro" id="IPR036388">
    <property type="entry name" value="WH-like_DNA-bd_sf"/>
</dbReference>
<evidence type="ECO:0000259" key="5">
    <source>
        <dbReference type="PROSITE" id="PS50931"/>
    </source>
</evidence>
<evidence type="ECO:0000256" key="3">
    <source>
        <dbReference type="ARBA" id="ARBA00023125"/>
    </source>
</evidence>
<dbReference type="FunFam" id="1.10.10.10:FF:000001">
    <property type="entry name" value="LysR family transcriptional regulator"/>
    <property type="match status" value="1"/>
</dbReference>
<keyword evidence="2" id="KW-0805">Transcription regulation</keyword>
<dbReference type="GeneID" id="57346749"/>
<proteinExistence type="inferred from homology"/>
<protein>
    <submittedName>
        <fullName evidence="6">LysR family transcriptional regulator</fullName>
    </submittedName>
</protein>
<dbReference type="InterPro" id="IPR058163">
    <property type="entry name" value="LysR-type_TF_proteobact-type"/>
</dbReference>
<dbReference type="EMBL" id="JABWPM010000020">
    <property type="protein sequence ID" value="NUY98019.1"/>
    <property type="molecule type" value="Genomic_DNA"/>
</dbReference>
<dbReference type="GO" id="GO:0003700">
    <property type="term" value="F:DNA-binding transcription factor activity"/>
    <property type="evidence" value="ECO:0007669"/>
    <property type="project" value="InterPro"/>
</dbReference>
<evidence type="ECO:0000313" key="7">
    <source>
        <dbReference type="EMBL" id="VXC50300.1"/>
    </source>
</evidence>
<dbReference type="Gene3D" id="1.10.10.10">
    <property type="entry name" value="Winged helix-like DNA-binding domain superfamily/Winged helix DNA-binding domain"/>
    <property type="match status" value="1"/>
</dbReference>
<evidence type="ECO:0000313" key="8">
    <source>
        <dbReference type="Proteomes" id="UP000433737"/>
    </source>
</evidence>
<dbReference type="PANTHER" id="PTHR30537">
    <property type="entry name" value="HTH-TYPE TRANSCRIPTIONAL REGULATOR"/>
    <property type="match status" value="1"/>
</dbReference>
<name>A0A653Z5F6_9GAMM</name>
<feature type="domain" description="HTH lysR-type" evidence="5">
    <location>
        <begin position="1"/>
        <end position="59"/>
    </location>
</feature>
<dbReference type="SUPFAM" id="SSF53850">
    <property type="entry name" value="Periplasmic binding protein-like II"/>
    <property type="match status" value="1"/>
</dbReference>
<dbReference type="Proteomes" id="UP000433737">
    <property type="component" value="Unassembled WGS sequence"/>
</dbReference>
<evidence type="ECO:0000313" key="9">
    <source>
        <dbReference type="Proteomes" id="UP000566985"/>
    </source>
</evidence>
<dbReference type="InterPro" id="IPR005119">
    <property type="entry name" value="LysR_subst-bd"/>
</dbReference>
<sequence>MDNYNQLLAFIWAYEYGNFSAAARAKGLTPSAMSKLIGRLEARLQVRLFVRGTRALKLTEEGHVYLKSARAVVDAMAEADSLAEDMPNQISGQLKIRTMTTFARYQILPWLPAFIAAYPALKVDIETGPLYQDQFDKGLDLAIYGGVLASSSRIARRIGESQWITCASPAYLSRYGIPSHPRDLIEHRCFHFNFESHWNQWVYAEDGQSRVFPVTPVASLSQGDLLRDLAIQGEGIVRLADFHIHRDIKQGKLVPLLTDFQSPIREPLYLIYAKRQHLSPRIRCFIDFMEQQLALHPWHIETTAG</sequence>
<dbReference type="Gene3D" id="3.40.190.290">
    <property type="match status" value="1"/>
</dbReference>
<reference evidence="7 8" key="1">
    <citation type="submission" date="2019-10" db="EMBL/GenBank/DDBJ databases">
        <authorList>
            <person name="Karimi E."/>
        </authorList>
    </citation>
    <scope>NUCLEOTIDE SEQUENCE [LARGE SCALE GENOMIC DNA]</scope>
    <source>
        <strain evidence="7">Pantoea sp. 111</strain>
    </source>
</reference>
<dbReference type="PANTHER" id="PTHR30537:SF5">
    <property type="entry name" value="HTH-TYPE TRANSCRIPTIONAL ACTIVATOR TTDR-RELATED"/>
    <property type="match status" value="1"/>
</dbReference>
<evidence type="ECO:0000256" key="1">
    <source>
        <dbReference type="ARBA" id="ARBA00009437"/>
    </source>
</evidence>
<organism evidence="6 9">
    <name type="scientific">Pantoea brenneri</name>
    <dbReference type="NCBI Taxonomy" id="472694"/>
    <lineage>
        <taxon>Bacteria</taxon>
        <taxon>Pseudomonadati</taxon>
        <taxon>Pseudomonadota</taxon>
        <taxon>Gammaproteobacteria</taxon>
        <taxon>Enterobacterales</taxon>
        <taxon>Erwiniaceae</taxon>
        <taxon>Pantoea</taxon>
    </lineage>
</organism>
<dbReference type="AlphaFoldDB" id="A0A653Z5F6"/>
<dbReference type="CDD" id="cd08422">
    <property type="entry name" value="PBP2_CrgA_like"/>
    <property type="match status" value="1"/>
</dbReference>
<accession>A0A653Z5F6</accession>
<evidence type="ECO:0000256" key="2">
    <source>
        <dbReference type="ARBA" id="ARBA00023015"/>
    </source>
</evidence>
<dbReference type="InterPro" id="IPR036390">
    <property type="entry name" value="WH_DNA-bd_sf"/>
</dbReference>
<dbReference type="GO" id="GO:0003677">
    <property type="term" value="F:DNA binding"/>
    <property type="evidence" value="ECO:0007669"/>
    <property type="project" value="UniProtKB-KW"/>
</dbReference>
<dbReference type="Proteomes" id="UP000566985">
    <property type="component" value="Unassembled WGS sequence"/>
</dbReference>
<gene>
    <name evidence="6" type="ORF">HU668_16295</name>
    <name evidence="7" type="ORF">PANT111_460063</name>
</gene>
<dbReference type="Pfam" id="PF00126">
    <property type="entry name" value="HTH_1"/>
    <property type="match status" value="1"/>
</dbReference>
<evidence type="ECO:0000313" key="6">
    <source>
        <dbReference type="EMBL" id="NUY98019.1"/>
    </source>
</evidence>
<evidence type="ECO:0000256" key="4">
    <source>
        <dbReference type="ARBA" id="ARBA00023163"/>
    </source>
</evidence>
<dbReference type="PROSITE" id="PS50931">
    <property type="entry name" value="HTH_LYSR"/>
    <property type="match status" value="1"/>
</dbReference>